<proteinExistence type="predicted"/>
<dbReference type="EMBL" id="GBXM01097905">
    <property type="protein sequence ID" value="JAH10672.1"/>
    <property type="molecule type" value="Transcribed_RNA"/>
</dbReference>
<reference evidence="1" key="1">
    <citation type="submission" date="2014-11" db="EMBL/GenBank/DDBJ databases">
        <authorList>
            <person name="Amaro Gonzalez C."/>
        </authorList>
    </citation>
    <scope>NUCLEOTIDE SEQUENCE</scope>
</reference>
<protein>
    <submittedName>
        <fullName evidence="1">Uncharacterized protein</fullName>
    </submittedName>
</protein>
<accession>A0A0E9Q2B4</accession>
<evidence type="ECO:0000313" key="1">
    <source>
        <dbReference type="EMBL" id="JAH10672.1"/>
    </source>
</evidence>
<reference evidence="1" key="2">
    <citation type="journal article" date="2015" name="Fish Shellfish Immunol.">
        <title>Early steps in the European eel (Anguilla anguilla)-Vibrio vulnificus interaction in the gills: Role of the RtxA13 toxin.</title>
        <authorList>
            <person name="Callol A."/>
            <person name="Pajuelo D."/>
            <person name="Ebbesson L."/>
            <person name="Teles M."/>
            <person name="MacKenzie S."/>
            <person name="Amaro C."/>
        </authorList>
    </citation>
    <scope>NUCLEOTIDE SEQUENCE</scope>
</reference>
<name>A0A0E9Q2B4_ANGAN</name>
<sequence length="10" mass="1198">MNNGVYWPCD</sequence>
<organism evidence="1">
    <name type="scientific">Anguilla anguilla</name>
    <name type="common">European freshwater eel</name>
    <name type="synonym">Muraena anguilla</name>
    <dbReference type="NCBI Taxonomy" id="7936"/>
    <lineage>
        <taxon>Eukaryota</taxon>
        <taxon>Metazoa</taxon>
        <taxon>Chordata</taxon>
        <taxon>Craniata</taxon>
        <taxon>Vertebrata</taxon>
        <taxon>Euteleostomi</taxon>
        <taxon>Actinopterygii</taxon>
        <taxon>Neopterygii</taxon>
        <taxon>Teleostei</taxon>
        <taxon>Anguilliformes</taxon>
        <taxon>Anguillidae</taxon>
        <taxon>Anguilla</taxon>
    </lineage>
</organism>